<evidence type="ECO:0000256" key="4">
    <source>
        <dbReference type="ARBA" id="ARBA00022989"/>
    </source>
</evidence>
<accession>A0ABU3A908</accession>
<keyword evidence="2" id="KW-1003">Cell membrane</keyword>
<evidence type="ECO:0000256" key="6">
    <source>
        <dbReference type="SAM" id="Phobius"/>
    </source>
</evidence>
<evidence type="ECO:0000313" key="8">
    <source>
        <dbReference type="EMBL" id="MDT0606668.1"/>
    </source>
</evidence>
<evidence type="ECO:0000256" key="7">
    <source>
        <dbReference type="SAM" id="SignalP"/>
    </source>
</evidence>
<dbReference type="RefSeq" id="WP_311350216.1">
    <property type="nucleotide sequence ID" value="NZ_JAVRHR010000001.1"/>
</dbReference>
<feature type="transmembrane region" description="Helical" evidence="6">
    <location>
        <begin position="152"/>
        <end position="169"/>
    </location>
</feature>
<feature type="signal peptide" evidence="7">
    <location>
        <begin position="1"/>
        <end position="20"/>
    </location>
</feature>
<evidence type="ECO:0000256" key="3">
    <source>
        <dbReference type="ARBA" id="ARBA00022692"/>
    </source>
</evidence>
<evidence type="ECO:0000313" key="9">
    <source>
        <dbReference type="Proteomes" id="UP001255246"/>
    </source>
</evidence>
<dbReference type="Pfam" id="PF01810">
    <property type="entry name" value="LysE"/>
    <property type="match status" value="1"/>
</dbReference>
<evidence type="ECO:0000256" key="1">
    <source>
        <dbReference type="ARBA" id="ARBA00004651"/>
    </source>
</evidence>
<organism evidence="8 9">
    <name type="scientific">Croceitalea rosinachiae</name>
    <dbReference type="NCBI Taxonomy" id="3075596"/>
    <lineage>
        <taxon>Bacteria</taxon>
        <taxon>Pseudomonadati</taxon>
        <taxon>Bacteroidota</taxon>
        <taxon>Flavobacteriia</taxon>
        <taxon>Flavobacteriales</taxon>
        <taxon>Flavobacteriaceae</taxon>
        <taxon>Croceitalea</taxon>
    </lineage>
</organism>
<proteinExistence type="predicted"/>
<feature type="transmembrane region" description="Helical" evidence="6">
    <location>
        <begin position="113"/>
        <end position="131"/>
    </location>
</feature>
<name>A0ABU3A908_9FLAO</name>
<evidence type="ECO:0000256" key="5">
    <source>
        <dbReference type="ARBA" id="ARBA00023136"/>
    </source>
</evidence>
<keyword evidence="4 6" id="KW-1133">Transmembrane helix</keyword>
<gene>
    <name evidence="8" type="ORF">RM706_06485</name>
</gene>
<feature type="transmembrane region" description="Helical" evidence="6">
    <location>
        <begin position="72"/>
        <end position="93"/>
    </location>
</feature>
<keyword evidence="7" id="KW-0732">Signal</keyword>
<feature type="chain" id="PRO_5045331810" evidence="7">
    <location>
        <begin position="21"/>
        <end position="209"/>
    </location>
</feature>
<dbReference type="Proteomes" id="UP001255246">
    <property type="component" value="Unassembled WGS sequence"/>
</dbReference>
<keyword evidence="3 6" id="KW-0812">Transmembrane</keyword>
<reference evidence="8 9" key="1">
    <citation type="submission" date="2023-09" db="EMBL/GenBank/DDBJ databases">
        <authorList>
            <person name="Rey-Velasco X."/>
        </authorList>
    </citation>
    <scope>NUCLEOTIDE SEQUENCE [LARGE SCALE GENOMIC DNA]</scope>
    <source>
        <strain evidence="8 9">F388</strain>
    </source>
</reference>
<evidence type="ECO:0000256" key="2">
    <source>
        <dbReference type="ARBA" id="ARBA00022475"/>
    </source>
</evidence>
<dbReference type="EMBL" id="JAVRHR010000001">
    <property type="protein sequence ID" value="MDT0606668.1"/>
    <property type="molecule type" value="Genomic_DNA"/>
</dbReference>
<comment type="subcellular location">
    <subcellularLocation>
        <location evidence="1">Cell membrane</location>
        <topology evidence="1">Multi-pass membrane protein</topology>
    </subcellularLocation>
</comment>
<protein>
    <submittedName>
        <fullName evidence="8">LysE family transporter</fullName>
    </submittedName>
</protein>
<keyword evidence="9" id="KW-1185">Reference proteome</keyword>
<sequence length="209" mass="23402">MTQLLTLFIATFSAAFLASAPPGLLNVNAAKTSVEKGKGNGVMFGLGVAVMVMMQTYLAVRIAKYLSRNPDVIGMLLKTALFVFALLAVFFFFKARKENVKPLHQEEGKKRGSFTKGMFLAALNLLTVPYYSGLNTVFHSQGFMRYTVLDEVLFILAAGLGTFLVMYLYVFYFNKMEHKTNRFSKNSNYILSGLMVVLFMITLVRVYSN</sequence>
<feature type="transmembrane region" description="Helical" evidence="6">
    <location>
        <begin position="189"/>
        <end position="207"/>
    </location>
</feature>
<comment type="caution">
    <text evidence="8">The sequence shown here is derived from an EMBL/GenBank/DDBJ whole genome shotgun (WGS) entry which is preliminary data.</text>
</comment>
<dbReference type="InterPro" id="IPR001123">
    <property type="entry name" value="LeuE-type"/>
</dbReference>
<keyword evidence="5 6" id="KW-0472">Membrane</keyword>
<feature type="transmembrane region" description="Helical" evidence="6">
    <location>
        <begin position="41"/>
        <end position="60"/>
    </location>
</feature>